<accession>A0ABQ6K1G4</accession>
<dbReference type="Proteomes" id="UP001157069">
    <property type="component" value="Unassembled WGS sequence"/>
</dbReference>
<evidence type="ECO:0000313" key="2">
    <source>
        <dbReference type="Proteomes" id="UP001157069"/>
    </source>
</evidence>
<dbReference type="RefSeq" id="WP_348533944.1">
    <property type="nucleotide sequence ID" value="NZ_BSVA01000001.1"/>
</dbReference>
<reference evidence="2" key="1">
    <citation type="journal article" date="2019" name="Int. J. Syst. Evol. Microbiol.">
        <title>The Global Catalogue of Microorganisms (GCM) 10K type strain sequencing project: providing services to taxonomists for standard genome sequencing and annotation.</title>
        <authorList>
            <consortium name="The Broad Institute Genomics Platform"/>
            <consortium name="The Broad Institute Genome Sequencing Center for Infectious Disease"/>
            <person name="Wu L."/>
            <person name="Ma J."/>
        </authorList>
    </citation>
    <scope>NUCLEOTIDE SEQUENCE [LARGE SCALE GENOMIC DNA]</scope>
    <source>
        <strain evidence="2">NBRC 108755</strain>
    </source>
</reference>
<keyword evidence="2" id="KW-1185">Reference proteome</keyword>
<name>A0ABQ6K1G4_9MICO</name>
<organism evidence="1 2">
    <name type="scientific">Homoserinibacter gongjuensis</name>
    <dbReference type="NCBI Taxonomy" id="1162968"/>
    <lineage>
        <taxon>Bacteria</taxon>
        <taxon>Bacillati</taxon>
        <taxon>Actinomycetota</taxon>
        <taxon>Actinomycetes</taxon>
        <taxon>Micrococcales</taxon>
        <taxon>Microbacteriaceae</taxon>
        <taxon>Homoserinibacter</taxon>
    </lineage>
</organism>
<proteinExistence type="predicted"/>
<evidence type="ECO:0000313" key="1">
    <source>
        <dbReference type="EMBL" id="GMA92905.1"/>
    </source>
</evidence>
<sequence length="44" mass="4943">MLLRLASDATDDARRTLLARLQERWAADELIATRVDSIAVRTTS</sequence>
<gene>
    <name evidence="1" type="ORF">GCM10025869_34340</name>
</gene>
<dbReference type="EMBL" id="BSVA01000001">
    <property type="protein sequence ID" value="GMA92905.1"/>
    <property type="molecule type" value="Genomic_DNA"/>
</dbReference>
<protein>
    <submittedName>
        <fullName evidence="1">Uncharacterized protein</fullName>
    </submittedName>
</protein>
<comment type="caution">
    <text evidence="1">The sequence shown here is derived from an EMBL/GenBank/DDBJ whole genome shotgun (WGS) entry which is preliminary data.</text>
</comment>